<keyword evidence="12 18" id="KW-0067">ATP-binding</keyword>
<evidence type="ECO:0000256" key="13">
    <source>
        <dbReference type="ARBA" id="ARBA00022842"/>
    </source>
</evidence>
<keyword evidence="15" id="KW-0472">Membrane</keyword>
<dbReference type="RefSeq" id="XP_025375016.1">
    <property type="nucleotide sequence ID" value="XM_025522616.1"/>
</dbReference>
<dbReference type="GO" id="GO:0005759">
    <property type="term" value="C:mitochondrial matrix"/>
    <property type="evidence" value="ECO:0007669"/>
    <property type="project" value="UniProtKB-SubCell"/>
</dbReference>
<dbReference type="STRING" id="215250.A0A316YGT1"/>
<comment type="similarity">
    <text evidence="5 17">Belongs to the folylpolyglutamate synthase family.</text>
</comment>
<evidence type="ECO:0000256" key="7">
    <source>
        <dbReference type="ARBA" id="ARBA00022563"/>
    </source>
</evidence>
<evidence type="ECO:0000256" key="2">
    <source>
        <dbReference type="ARBA" id="ARBA00004305"/>
    </source>
</evidence>
<dbReference type="InParanoid" id="A0A316YGT1"/>
<dbReference type="GeneID" id="37044532"/>
<dbReference type="GO" id="GO:0005743">
    <property type="term" value="C:mitochondrial inner membrane"/>
    <property type="evidence" value="ECO:0007669"/>
    <property type="project" value="UniProtKB-SubCell"/>
</dbReference>
<comment type="cofactor">
    <cofactor evidence="17">
        <name>a monovalent cation</name>
        <dbReference type="ChEBI" id="CHEBI:60242"/>
    </cofactor>
    <text evidence="17">A monovalent cation.</text>
</comment>
<evidence type="ECO:0000256" key="10">
    <source>
        <dbReference type="ARBA" id="ARBA00022741"/>
    </source>
</evidence>
<reference evidence="20 21" key="1">
    <citation type="journal article" date="2018" name="Mol. Biol. Evol.">
        <title>Broad Genomic Sampling Reveals a Smut Pathogenic Ancestry of the Fungal Clade Ustilaginomycotina.</title>
        <authorList>
            <person name="Kijpornyongpan T."/>
            <person name="Mondo S.J."/>
            <person name="Barry K."/>
            <person name="Sandor L."/>
            <person name="Lee J."/>
            <person name="Lipzen A."/>
            <person name="Pangilinan J."/>
            <person name="LaButti K."/>
            <person name="Hainaut M."/>
            <person name="Henrissat B."/>
            <person name="Grigoriev I.V."/>
            <person name="Spatafora J.W."/>
            <person name="Aime M.C."/>
        </authorList>
    </citation>
    <scope>NUCLEOTIDE SEQUENCE [LARGE SCALE GENOMIC DNA]</scope>
    <source>
        <strain evidence="20 21">MCA 4198</strain>
    </source>
</reference>
<evidence type="ECO:0000256" key="9">
    <source>
        <dbReference type="ARBA" id="ARBA00022723"/>
    </source>
</evidence>
<dbReference type="OrthoDB" id="5212574at2759"/>
<feature type="binding site" evidence="19">
    <location>
        <position position="105"/>
    </location>
    <ligand>
        <name>Mg(2+)</name>
        <dbReference type="ChEBI" id="CHEBI:18420"/>
        <label>1</label>
    </ligand>
</feature>
<dbReference type="SUPFAM" id="SSF53623">
    <property type="entry name" value="MurD-like peptide ligases, catalytic domain"/>
    <property type="match status" value="1"/>
</dbReference>
<dbReference type="Proteomes" id="UP000245768">
    <property type="component" value="Unassembled WGS sequence"/>
</dbReference>
<name>A0A316YGT1_9BASI</name>
<dbReference type="FunCoup" id="A0A316YGT1">
    <property type="interactions" value="387"/>
</dbReference>
<dbReference type="Gene3D" id="3.90.190.20">
    <property type="entry name" value="Mur ligase, C-terminal domain"/>
    <property type="match status" value="1"/>
</dbReference>
<dbReference type="SUPFAM" id="SSF53244">
    <property type="entry name" value="MurD-like peptide ligases, peptide-binding domain"/>
    <property type="match status" value="1"/>
</dbReference>
<evidence type="ECO:0000256" key="3">
    <source>
        <dbReference type="ARBA" id="ARBA00004496"/>
    </source>
</evidence>
<accession>A0A316YGT1</accession>
<dbReference type="InterPro" id="IPR023600">
    <property type="entry name" value="Folylpolyglutamate_synth_euk"/>
</dbReference>
<dbReference type="GO" id="GO:0006730">
    <property type="term" value="P:one-carbon metabolic process"/>
    <property type="evidence" value="ECO:0007669"/>
    <property type="project" value="UniProtKB-KW"/>
</dbReference>
<sequence length="525" mass="56423">MVMADRTYAGAIMALNSLQSNAEAVERTRRNSGKFDHLALPEMVEYLERIGWKQTDLNRLNVVHITGTKGKGSTAAFVDALLRSSPSSSTNGIGAPPPLIGLYTSPHMVKVRERIRLGGKPVSERVFSESFWDVWDRLGANTTIANPEHTPLRPAYFKFLTLLAFHIFLTHNVRCAILEVGIGGRYDSTNIVPKPTVTGITTLGLDHTAILGNTLEEIAAQKAGIFKKGVPAASVWQDSQSARSVIEREAQKVGASSFRFLSHSDADTLKGVQLGIDGDHQTSNAQLAVFLSRVFLESEPGTEVFSPSSPLLSRDEVRANNLTESERIGLASARWPGRCQIVRTKGGAGPVWYLDGAHTKESLEGCAKWFGSRSSSTSRTLIFNTTHGRNSEELLRGMVGGLFSSSSSSSGGEAQGDYFDNIIFCTNTTGRTGSSSDLTSVLDGTQPNLDAQNALASAWKALYPSSATSVYVMPTIEDAVHLVMEKGQGSEALVTGSLHLVGGVMSHLVAMGELDDNLCSKDEGS</sequence>
<comment type="catalytic activity">
    <reaction evidence="16 17">
        <text>(6S)-5,6,7,8-tetrahydrofolyl-(gamma-L-Glu)(n) + L-glutamate + ATP = (6S)-5,6,7,8-tetrahydrofolyl-(gamma-L-Glu)(n+1) + ADP + phosphate + H(+)</text>
        <dbReference type="Rhea" id="RHEA:10580"/>
        <dbReference type="Rhea" id="RHEA-COMP:14738"/>
        <dbReference type="Rhea" id="RHEA-COMP:14740"/>
        <dbReference type="ChEBI" id="CHEBI:15378"/>
        <dbReference type="ChEBI" id="CHEBI:29985"/>
        <dbReference type="ChEBI" id="CHEBI:30616"/>
        <dbReference type="ChEBI" id="CHEBI:43474"/>
        <dbReference type="ChEBI" id="CHEBI:141005"/>
        <dbReference type="ChEBI" id="CHEBI:456216"/>
        <dbReference type="EC" id="6.3.2.17"/>
    </reaction>
</comment>
<evidence type="ECO:0000256" key="16">
    <source>
        <dbReference type="ARBA" id="ARBA00047493"/>
    </source>
</evidence>
<evidence type="ECO:0000256" key="19">
    <source>
        <dbReference type="PIRSR" id="PIRSR038895-2"/>
    </source>
</evidence>
<dbReference type="PIRSF" id="PIRSF038895">
    <property type="entry name" value="FPGS"/>
    <property type="match status" value="1"/>
</dbReference>
<dbReference type="InterPro" id="IPR001645">
    <property type="entry name" value="Folylpolyglutamate_synth"/>
</dbReference>
<keyword evidence="8 17" id="KW-0436">Ligase</keyword>
<evidence type="ECO:0000256" key="15">
    <source>
        <dbReference type="ARBA" id="ARBA00023136"/>
    </source>
</evidence>
<keyword evidence="21" id="KW-1185">Reference proteome</keyword>
<feature type="binding site" evidence="19">
    <location>
        <position position="207"/>
    </location>
    <ligand>
        <name>Mg(2+)</name>
        <dbReference type="ChEBI" id="CHEBI:18420"/>
        <label>1</label>
    </ligand>
</feature>
<dbReference type="Gene3D" id="3.40.1190.10">
    <property type="entry name" value="Mur-like, catalytic domain"/>
    <property type="match status" value="1"/>
</dbReference>
<dbReference type="AlphaFoldDB" id="A0A316YGT1"/>
<dbReference type="GO" id="GO:0005829">
    <property type="term" value="C:cytosol"/>
    <property type="evidence" value="ECO:0007669"/>
    <property type="project" value="TreeGrafter"/>
</dbReference>
<dbReference type="GO" id="GO:0046872">
    <property type="term" value="F:metal ion binding"/>
    <property type="evidence" value="ECO:0007669"/>
    <property type="project" value="UniProtKB-KW"/>
</dbReference>
<keyword evidence="13 19" id="KW-0460">Magnesium</keyword>
<dbReference type="PROSITE" id="PS01012">
    <property type="entry name" value="FOLYLPOLYGLU_SYNT_2"/>
    <property type="match status" value="1"/>
</dbReference>
<dbReference type="GO" id="GO:0004326">
    <property type="term" value="F:tetrahydrofolylpolyglutamate synthase activity"/>
    <property type="evidence" value="ECO:0007669"/>
    <property type="project" value="UniProtKB-EC"/>
</dbReference>
<evidence type="ECO:0000256" key="8">
    <source>
        <dbReference type="ARBA" id="ARBA00022598"/>
    </source>
</evidence>
<comment type="function">
    <text evidence="17">Catalyzes conversion of folates to polyglutamate derivatives allowing concentration of folate compounds in the cell and the intracellular retention of these cofactors, which are important substrates for most of the folate-dependent enzymes that are involved in one-carbon transfer reactions involved in purine, pyrimidine and amino acid synthesis.</text>
</comment>
<dbReference type="GO" id="GO:0005524">
    <property type="term" value="F:ATP binding"/>
    <property type="evidence" value="ECO:0007669"/>
    <property type="project" value="UniProtKB-KW"/>
</dbReference>
<dbReference type="PANTHER" id="PTHR11136">
    <property type="entry name" value="FOLYLPOLYGLUTAMATE SYNTHASE-RELATED"/>
    <property type="match status" value="1"/>
</dbReference>
<gene>
    <name evidence="20" type="ORF">FA10DRAFT_269099</name>
</gene>
<evidence type="ECO:0000256" key="18">
    <source>
        <dbReference type="PIRSR" id="PIRSR038895-1"/>
    </source>
</evidence>
<evidence type="ECO:0000313" key="20">
    <source>
        <dbReference type="EMBL" id="PWN87818.1"/>
    </source>
</evidence>
<dbReference type="EMBL" id="KZ819639">
    <property type="protein sequence ID" value="PWN87818.1"/>
    <property type="molecule type" value="Genomic_DNA"/>
</dbReference>
<evidence type="ECO:0000256" key="11">
    <source>
        <dbReference type="ARBA" id="ARBA00022792"/>
    </source>
</evidence>
<dbReference type="InterPro" id="IPR018109">
    <property type="entry name" value="Folylpolyglutamate_synth_CS"/>
</dbReference>
<feature type="binding site" evidence="19">
    <location>
        <position position="179"/>
    </location>
    <ligand>
        <name>Mg(2+)</name>
        <dbReference type="ChEBI" id="CHEBI:18420"/>
        <label>1</label>
    </ligand>
</feature>
<keyword evidence="6" id="KW-0963">Cytoplasm</keyword>
<evidence type="ECO:0000256" key="4">
    <source>
        <dbReference type="ARBA" id="ARBA00005150"/>
    </source>
</evidence>
<proteinExistence type="inferred from homology"/>
<dbReference type="NCBIfam" id="TIGR01499">
    <property type="entry name" value="folC"/>
    <property type="match status" value="1"/>
</dbReference>
<keyword evidence="14" id="KW-0496">Mitochondrion</keyword>
<keyword evidence="7 17" id="KW-0554">One-carbon metabolism</keyword>
<dbReference type="InterPro" id="IPR036615">
    <property type="entry name" value="Mur_ligase_C_dom_sf"/>
</dbReference>
<keyword evidence="11" id="KW-0999">Mitochondrion inner membrane</keyword>
<feature type="binding site" evidence="18">
    <location>
        <position position="355"/>
    </location>
    <ligand>
        <name>ATP</name>
        <dbReference type="ChEBI" id="CHEBI:30616"/>
    </ligand>
</feature>
<dbReference type="InterPro" id="IPR036565">
    <property type="entry name" value="Mur-like_cat_sf"/>
</dbReference>
<comment type="subcellular location">
    <subcellularLocation>
        <location evidence="3">Cytoplasm</location>
    </subcellularLocation>
    <subcellularLocation>
        <location evidence="1">Mitochondrion inner membrane</location>
    </subcellularLocation>
    <subcellularLocation>
        <location evidence="2">Mitochondrion matrix</location>
    </subcellularLocation>
</comment>
<feature type="binding site" evidence="18">
    <location>
        <position position="338"/>
    </location>
    <ligand>
        <name>ATP</name>
        <dbReference type="ChEBI" id="CHEBI:30616"/>
    </ligand>
</feature>
<evidence type="ECO:0000256" key="17">
    <source>
        <dbReference type="PIRNR" id="PIRNR038895"/>
    </source>
</evidence>
<keyword evidence="9 19" id="KW-0479">Metal-binding</keyword>
<evidence type="ECO:0000256" key="12">
    <source>
        <dbReference type="ARBA" id="ARBA00022840"/>
    </source>
</evidence>
<protein>
    <recommendedName>
        <fullName evidence="17">Folylpolyglutamate synthase</fullName>
        <ecNumber evidence="17">6.3.2.17</ecNumber>
    </recommendedName>
    <alternativeName>
        <fullName evidence="17">Folylpoly-gamma-glutamate synthetase</fullName>
    </alternativeName>
    <alternativeName>
        <fullName evidence="17">Tetrahydrofolylpolyglutamate synthase</fullName>
    </alternativeName>
</protein>
<evidence type="ECO:0000256" key="1">
    <source>
        <dbReference type="ARBA" id="ARBA00004273"/>
    </source>
</evidence>
<evidence type="ECO:0000256" key="14">
    <source>
        <dbReference type="ARBA" id="ARBA00023128"/>
    </source>
</evidence>
<evidence type="ECO:0000256" key="5">
    <source>
        <dbReference type="ARBA" id="ARBA00008276"/>
    </source>
</evidence>
<keyword evidence="10 18" id="KW-0547">Nucleotide-binding</keyword>
<dbReference type="PANTHER" id="PTHR11136:SF5">
    <property type="entry name" value="FOLYLPOLYGLUTAMATE SYNTHASE, MITOCHONDRIAL"/>
    <property type="match status" value="1"/>
</dbReference>
<evidence type="ECO:0000313" key="21">
    <source>
        <dbReference type="Proteomes" id="UP000245768"/>
    </source>
</evidence>
<dbReference type="UniPathway" id="UPA00850"/>
<evidence type="ECO:0000256" key="6">
    <source>
        <dbReference type="ARBA" id="ARBA00022490"/>
    </source>
</evidence>
<organism evidence="20 21">
    <name type="scientific">Acaromyces ingoldii</name>
    <dbReference type="NCBI Taxonomy" id="215250"/>
    <lineage>
        <taxon>Eukaryota</taxon>
        <taxon>Fungi</taxon>
        <taxon>Dikarya</taxon>
        <taxon>Basidiomycota</taxon>
        <taxon>Ustilaginomycotina</taxon>
        <taxon>Exobasidiomycetes</taxon>
        <taxon>Exobasidiales</taxon>
        <taxon>Cryptobasidiaceae</taxon>
        <taxon>Acaromyces</taxon>
    </lineage>
</organism>
<comment type="pathway">
    <text evidence="4 17">Cofactor biosynthesis; tetrahydrofolylpolyglutamate biosynthesis.</text>
</comment>
<dbReference type="EC" id="6.3.2.17" evidence="17"/>